<dbReference type="Pfam" id="PF13358">
    <property type="entry name" value="DDE_3"/>
    <property type="match status" value="1"/>
</dbReference>
<dbReference type="PRINTS" id="PR00786">
    <property type="entry name" value="NEPRILYSIN"/>
</dbReference>
<dbReference type="AlphaFoldDB" id="A0A7I8WEN0"/>
<evidence type="ECO:0000256" key="6">
    <source>
        <dbReference type="ARBA" id="ARBA00022833"/>
    </source>
</evidence>
<comment type="caution">
    <text evidence="11">The sequence shown here is derived from an EMBL/GenBank/DDBJ whole genome shotgun (WGS) entry which is preliminary data.</text>
</comment>
<dbReference type="InterPro" id="IPR042089">
    <property type="entry name" value="Peptidase_M13_dom_2"/>
</dbReference>
<dbReference type="Pfam" id="PF01431">
    <property type="entry name" value="Peptidase_M13"/>
    <property type="match status" value="1"/>
</dbReference>
<name>A0A7I8WEN0_9ANNE</name>
<keyword evidence="7" id="KW-0482">Metalloprotease</keyword>
<protein>
    <submittedName>
        <fullName evidence="11">DgyrCDS14724</fullName>
    </submittedName>
</protein>
<dbReference type="GO" id="GO:0046872">
    <property type="term" value="F:metal ion binding"/>
    <property type="evidence" value="ECO:0007669"/>
    <property type="project" value="UniProtKB-KW"/>
</dbReference>
<keyword evidence="12" id="KW-1185">Reference proteome</keyword>
<evidence type="ECO:0000313" key="12">
    <source>
        <dbReference type="Proteomes" id="UP000549394"/>
    </source>
</evidence>
<dbReference type="OrthoDB" id="6286709at2759"/>
<dbReference type="GO" id="GO:0004222">
    <property type="term" value="F:metalloendopeptidase activity"/>
    <property type="evidence" value="ECO:0007669"/>
    <property type="project" value="InterPro"/>
</dbReference>
<feature type="domain" description="Tc1-like transposase DDE" evidence="10">
    <location>
        <begin position="49"/>
        <end position="199"/>
    </location>
</feature>
<comment type="cofactor">
    <cofactor evidence="1">
        <name>Zn(2+)</name>
        <dbReference type="ChEBI" id="CHEBI:29105"/>
    </cofactor>
</comment>
<evidence type="ECO:0000259" key="9">
    <source>
        <dbReference type="Pfam" id="PF05649"/>
    </source>
</evidence>
<dbReference type="Gene3D" id="1.10.1380.10">
    <property type="entry name" value="Neutral endopeptidase , domain2"/>
    <property type="match status" value="1"/>
</dbReference>
<dbReference type="SUPFAM" id="SSF55486">
    <property type="entry name" value="Metalloproteases ('zincins'), catalytic domain"/>
    <property type="match status" value="1"/>
</dbReference>
<dbReference type="GO" id="GO:0016485">
    <property type="term" value="P:protein processing"/>
    <property type="evidence" value="ECO:0007669"/>
    <property type="project" value="TreeGrafter"/>
</dbReference>
<dbReference type="PANTHER" id="PTHR11733">
    <property type="entry name" value="ZINC METALLOPROTEASE FAMILY M13 NEPRILYSIN-RELATED"/>
    <property type="match status" value="1"/>
</dbReference>
<feature type="domain" description="Peptidase M13 N-terminal" evidence="9">
    <location>
        <begin position="291"/>
        <end position="651"/>
    </location>
</feature>
<keyword evidence="3" id="KW-0645">Protease</keyword>
<evidence type="ECO:0000256" key="4">
    <source>
        <dbReference type="ARBA" id="ARBA00022723"/>
    </source>
</evidence>
<dbReference type="GO" id="GO:0005886">
    <property type="term" value="C:plasma membrane"/>
    <property type="evidence" value="ECO:0007669"/>
    <property type="project" value="TreeGrafter"/>
</dbReference>
<dbReference type="PROSITE" id="PS51885">
    <property type="entry name" value="NEPRILYSIN"/>
    <property type="match status" value="1"/>
</dbReference>
<evidence type="ECO:0000259" key="10">
    <source>
        <dbReference type="Pfam" id="PF13358"/>
    </source>
</evidence>
<dbReference type="EMBL" id="CAJFCJ010000068">
    <property type="protein sequence ID" value="CAD5126641.1"/>
    <property type="molecule type" value="Genomic_DNA"/>
</dbReference>
<dbReference type="InterPro" id="IPR018497">
    <property type="entry name" value="Peptidase_M13_C"/>
</dbReference>
<evidence type="ECO:0000256" key="2">
    <source>
        <dbReference type="ARBA" id="ARBA00007357"/>
    </source>
</evidence>
<feature type="domain" description="Peptidase M13 C-terminal" evidence="8">
    <location>
        <begin position="686"/>
        <end position="753"/>
    </location>
</feature>
<reference evidence="11 12" key="1">
    <citation type="submission" date="2020-08" db="EMBL/GenBank/DDBJ databases">
        <authorList>
            <person name="Hejnol A."/>
        </authorList>
    </citation>
    <scope>NUCLEOTIDE SEQUENCE [LARGE SCALE GENOMIC DNA]</scope>
</reference>
<evidence type="ECO:0000256" key="3">
    <source>
        <dbReference type="ARBA" id="ARBA00022670"/>
    </source>
</evidence>
<dbReference type="Gene3D" id="3.30.420.10">
    <property type="entry name" value="Ribonuclease H-like superfamily/Ribonuclease H"/>
    <property type="match status" value="1"/>
</dbReference>
<evidence type="ECO:0000313" key="11">
    <source>
        <dbReference type="EMBL" id="CAD5126641.1"/>
    </source>
</evidence>
<gene>
    <name evidence="11" type="ORF">DGYR_LOCUS13877</name>
</gene>
<evidence type="ECO:0000256" key="5">
    <source>
        <dbReference type="ARBA" id="ARBA00022801"/>
    </source>
</evidence>
<proteinExistence type="inferred from homology"/>
<keyword evidence="5" id="KW-0378">Hydrolase</keyword>
<dbReference type="Proteomes" id="UP000549394">
    <property type="component" value="Unassembled WGS sequence"/>
</dbReference>
<dbReference type="InterPro" id="IPR024079">
    <property type="entry name" value="MetalloPept_cat_dom_sf"/>
</dbReference>
<dbReference type="Gene3D" id="3.40.390.10">
    <property type="entry name" value="Collagenase (Catalytic Domain)"/>
    <property type="match status" value="1"/>
</dbReference>
<dbReference type="InterPro" id="IPR008753">
    <property type="entry name" value="Peptidase_M13_N"/>
</dbReference>
<dbReference type="InterPro" id="IPR000718">
    <property type="entry name" value="Peptidase_M13"/>
</dbReference>
<accession>A0A7I8WEN0</accession>
<comment type="similarity">
    <text evidence="2">Belongs to the peptidase M13 family.</text>
</comment>
<sequence>MAWGKEVRNLVFKKYEELRKIRATARALGMAPSTINDILRYQPPQQENRVIFMDKARFSLSGPDDFRTWTKDVEKNFRVTKNMGRGGVMVWGLITSDGVFEVWRISQKLTAQNYSCFVVEDVLPVIEEISLKMGRNYIFQQDNAGCHTARATRRAFRMNGINPIDWPAKSPDLSPIENMWHLTKNLVYDGAQFQSGDELWEKIKKCSYQVISQNPDLLPNLYAGMGGISIGNPVKEEKVCKSETCHMVSNIFLSSFGENTNNICCKIFEKSLIWQKEGILYGLTTASKPLYQHVLAKQENATFDNRGLENCRIYYQSCLDHSQTIEKLGAEPLLGLIRSLGGWGADNKSSVSKENFQDTIEKLTVHNISPLFSLRATKDKKNSSRILYHLEEGDLELKRDQLINGTQPLNISSNKALTSFKKYIMNINELLGGEKSSSQKLAIDIITFHQKIASFSSNKKEKKNDIKMFTFKELQEEFPFMDWLQFANNQYKFHNISKVISEDVSVAIPSNSQYFYKLNTFLNQTQQTKEGNRTLHNFLIWQVIQDSISSLSKPFRQAKEEFDGKISGKRSNNERWLNCLIDIKKDIGSELVETFVEAAFFRESEREINIAADEIISSFEHRIQKVDWLSSKIKNKIHENILIITDKIKHPYFVQKEHITYQIYENWNPKISEYFQNRWNLKGTIYEVSKNEIHIPEGVLQEPFYYPKNFPKSVSYGAIGHVLGHELSHGFSDSAEVKNFDKNGELKKEIDNNIQDLANNLTVEEFNLPGLEDKTPKELFTMSYRYSSCLANKPTFCS</sequence>
<evidence type="ECO:0000256" key="1">
    <source>
        <dbReference type="ARBA" id="ARBA00001947"/>
    </source>
</evidence>
<evidence type="ECO:0000256" key="7">
    <source>
        <dbReference type="ARBA" id="ARBA00023049"/>
    </source>
</evidence>
<dbReference type="InterPro" id="IPR038717">
    <property type="entry name" value="Tc1-like_DDE_dom"/>
</dbReference>
<dbReference type="Pfam" id="PF05649">
    <property type="entry name" value="Peptidase_M13_N"/>
    <property type="match status" value="1"/>
</dbReference>
<organism evidence="11 12">
    <name type="scientific">Dimorphilus gyrociliatus</name>
    <dbReference type="NCBI Taxonomy" id="2664684"/>
    <lineage>
        <taxon>Eukaryota</taxon>
        <taxon>Metazoa</taxon>
        <taxon>Spiralia</taxon>
        <taxon>Lophotrochozoa</taxon>
        <taxon>Annelida</taxon>
        <taxon>Polychaeta</taxon>
        <taxon>Polychaeta incertae sedis</taxon>
        <taxon>Dinophilidae</taxon>
        <taxon>Dimorphilus</taxon>
    </lineage>
</organism>
<dbReference type="InterPro" id="IPR036397">
    <property type="entry name" value="RNaseH_sf"/>
</dbReference>
<dbReference type="PANTHER" id="PTHR11733:SF167">
    <property type="entry name" value="FI17812P1-RELATED"/>
    <property type="match status" value="1"/>
</dbReference>
<evidence type="ECO:0000259" key="8">
    <source>
        <dbReference type="Pfam" id="PF01431"/>
    </source>
</evidence>
<dbReference type="GO" id="GO:0003676">
    <property type="term" value="F:nucleic acid binding"/>
    <property type="evidence" value="ECO:0007669"/>
    <property type="project" value="InterPro"/>
</dbReference>
<keyword evidence="6" id="KW-0862">Zinc</keyword>
<keyword evidence="4" id="KW-0479">Metal-binding</keyword>